<comment type="similarity">
    <text evidence="1">Belongs to the BlaI transcriptional regulatory family.</text>
</comment>
<reference evidence="5" key="1">
    <citation type="journal article" date="2013" name="Lancet">
        <title>First case of E anophelis outbreak in an intensive-care unit.</title>
        <authorList>
            <person name="Teo J."/>
            <person name="Tan S.Y."/>
            <person name="Tay M."/>
            <person name="Ding Y."/>
            <person name="Kjelleberg S."/>
            <person name="Givskov M."/>
            <person name="Lin R.T."/>
            <person name="Yang L."/>
        </authorList>
    </citation>
    <scope>NUCLEOTIDE SEQUENCE [LARGE SCALE GENOMIC DNA]</scope>
    <source>
        <strain evidence="5">NUHP1</strain>
    </source>
</reference>
<dbReference type="KEGG" id="eao:BD94_0045"/>
<sequence>MSKIKLTEAEQFIMEVIWSKEKAFMKDIMEAYDDPKPASTTLATVLKRMQDKNLIGYETVGNSREYYSLVKKEQYFSGEMQSMMKKFFNNSVSQFASYFTANAKLSEKQLKELRDMIDLEIEKKQKDG</sequence>
<keyword evidence="3" id="KW-0238">DNA-binding</keyword>
<accession>A0A077EEA4</accession>
<evidence type="ECO:0000256" key="1">
    <source>
        <dbReference type="ARBA" id="ARBA00011046"/>
    </source>
</evidence>
<evidence type="ECO:0000256" key="3">
    <source>
        <dbReference type="ARBA" id="ARBA00023125"/>
    </source>
</evidence>
<dbReference type="GeneID" id="56685135"/>
<keyword evidence="2" id="KW-0805">Transcription regulation</keyword>
<dbReference type="GO" id="GO:0045892">
    <property type="term" value="P:negative regulation of DNA-templated transcription"/>
    <property type="evidence" value="ECO:0007669"/>
    <property type="project" value="InterPro"/>
</dbReference>
<dbReference type="Pfam" id="PF03965">
    <property type="entry name" value="Penicillinase_R"/>
    <property type="match status" value="1"/>
</dbReference>
<dbReference type="HOGENOM" id="CLU_119090_4_0_10"/>
<evidence type="ECO:0000313" key="6">
    <source>
        <dbReference type="Proteomes" id="UP000028933"/>
    </source>
</evidence>
<reference evidence="5" key="2">
    <citation type="journal article" date="2015" name="Genome Biol. Evol.">
        <title>Complete Genome Sequence and Transcriptomic Analysis of the Novel Pathogen Elizabethkingia anophelis in Response to Oxidative Stress.</title>
        <authorList>
            <person name="Li Y."/>
            <person name="Liu Y."/>
            <person name="Chew S.C."/>
            <person name="Tay M."/>
            <person name="Salido M.M."/>
            <person name="Teo J."/>
            <person name="Lauro F.M."/>
            <person name="Givskov M."/>
            <person name="Yang L."/>
        </authorList>
    </citation>
    <scope>NUCLEOTIDE SEQUENCE</scope>
    <source>
        <strain evidence="5">NUHP1</strain>
    </source>
</reference>
<dbReference type="EMBL" id="CP007547">
    <property type="protein sequence ID" value="AIL43820.1"/>
    <property type="molecule type" value="Genomic_DNA"/>
</dbReference>
<organism evidence="5 6">
    <name type="scientific">Elizabethkingia anophelis NUHP1</name>
    <dbReference type="NCBI Taxonomy" id="1338011"/>
    <lineage>
        <taxon>Bacteria</taxon>
        <taxon>Pseudomonadati</taxon>
        <taxon>Bacteroidota</taxon>
        <taxon>Flavobacteriia</taxon>
        <taxon>Flavobacteriales</taxon>
        <taxon>Weeksellaceae</taxon>
        <taxon>Elizabethkingia</taxon>
    </lineage>
</organism>
<dbReference type="InterPro" id="IPR036388">
    <property type="entry name" value="WH-like_DNA-bd_sf"/>
</dbReference>
<dbReference type="Gene3D" id="1.10.4040.10">
    <property type="entry name" value="Penicillinase repressor domain"/>
    <property type="match status" value="1"/>
</dbReference>
<dbReference type="Proteomes" id="UP000028933">
    <property type="component" value="Chromosome"/>
</dbReference>
<dbReference type="InterPro" id="IPR005650">
    <property type="entry name" value="BlaI_family"/>
</dbReference>
<evidence type="ECO:0000256" key="4">
    <source>
        <dbReference type="ARBA" id="ARBA00023163"/>
    </source>
</evidence>
<proteinExistence type="inferred from homology"/>
<dbReference type="AlphaFoldDB" id="A0A077EEA4"/>
<dbReference type="RefSeq" id="WP_009090182.1">
    <property type="nucleotide sequence ID" value="NZ_CP007547.1"/>
</dbReference>
<evidence type="ECO:0000256" key="2">
    <source>
        <dbReference type="ARBA" id="ARBA00023015"/>
    </source>
</evidence>
<dbReference type="GO" id="GO:0003677">
    <property type="term" value="F:DNA binding"/>
    <property type="evidence" value="ECO:0007669"/>
    <property type="project" value="UniProtKB-KW"/>
</dbReference>
<name>A0A077EEA4_9FLAO</name>
<dbReference type="Gene3D" id="1.10.10.10">
    <property type="entry name" value="Winged helix-like DNA-binding domain superfamily/Winged helix DNA-binding domain"/>
    <property type="match status" value="1"/>
</dbReference>
<protein>
    <submittedName>
        <fullName evidence="5">Transcriptional regulator, MecI family</fullName>
    </submittedName>
</protein>
<keyword evidence="4" id="KW-0804">Transcription</keyword>
<dbReference type="eggNOG" id="COG3682">
    <property type="taxonomic scope" value="Bacteria"/>
</dbReference>
<dbReference type="InterPro" id="IPR036390">
    <property type="entry name" value="WH_DNA-bd_sf"/>
</dbReference>
<gene>
    <name evidence="5" type="ORF">BD94_0045</name>
</gene>
<dbReference type="STRING" id="1338011.BD94_0045"/>
<evidence type="ECO:0000313" key="5">
    <source>
        <dbReference type="EMBL" id="AIL43820.1"/>
    </source>
</evidence>
<dbReference type="PIRSF" id="PIRSF019455">
    <property type="entry name" value="CopR_AtkY"/>
    <property type="match status" value="1"/>
</dbReference>
<dbReference type="SUPFAM" id="SSF46785">
    <property type="entry name" value="Winged helix' DNA-binding domain"/>
    <property type="match status" value="1"/>
</dbReference>